<feature type="region of interest" description="Disordered" evidence="1">
    <location>
        <begin position="19"/>
        <end position="50"/>
    </location>
</feature>
<protein>
    <submittedName>
        <fullName evidence="2">Uncharacterized protein</fullName>
    </submittedName>
</protein>
<name>A0A087H6Y0_ARAAL</name>
<gene>
    <name evidence="2" type="ordered locus">AALP_Aa3g041600</name>
</gene>
<proteinExistence type="predicted"/>
<evidence type="ECO:0000313" key="3">
    <source>
        <dbReference type="Proteomes" id="UP000029120"/>
    </source>
</evidence>
<evidence type="ECO:0000256" key="1">
    <source>
        <dbReference type="SAM" id="MobiDB-lite"/>
    </source>
</evidence>
<reference evidence="3" key="1">
    <citation type="journal article" date="2015" name="Nat. Plants">
        <title>Genome expansion of Arabis alpina linked with retrotransposition and reduced symmetric DNA methylation.</title>
        <authorList>
            <person name="Willing E.M."/>
            <person name="Rawat V."/>
            <person name="Mandakova T."/>
            <person name="Maumus F."/>
            <person name="James G.V."/>
            <person name="Nordstroem K.J."/>
            <person name="Becker C."/>
            <person name="Warthmann N."/>
            <person name="Chica C."/>
            <person name="Szarzynska B."/>
            <person name="Zytnicki M."/>
            <person name="Albani M.C."/>
            <person name="Kiefer C."/>
            <person name="Bergonzi S."/>
            <person name="Castaings L."/>
            <person name="Mateos J.L."/>
            <person name="Berns M.C."/>
            <person name="Bujdoso N."/>
            <person name="Piofczyk T."/>
            <person name="de Lorenzo L."/>
            <person name="Barrero-Sicilia C."/>
            <person name="Mateos I."/>
            <person name="Piednoel M."/>
            <person name="Hagmann J."/>
            <person name="Chen-Min-Tao R."/>
            <person name="Iglesias-Fernandez R."/>
            <person name="Schuster S.C."/>
            <person name="Alonso-Blanco C."/>
            <person name="Roudier F."/>
            <person name="Carbonero P."/>
            <person name="Paz-Ares J."/>
            <person name="Davis S.J."/>
            <person name="Pecinka A."/>
            <person name="Quesneville H."/>
            <person name="Colot V."/>
            <person name="Lysak M.A."/>
            <person name="Weigel D."/>
            <person name="Coupland G."/>
            <person name="Schneeberger K."/>
        </authorList>
    </citation>
    <scope>NUCLEOTIDE SEQUENCE [LARGE SCALE GENOMIC DNA]</scope>
    <source>
        <strain evidence="3">cv. Pajares</strain>
    </source>
</reference>
<dbReference type="Pfam" id="PF07939">
    <property type="entry name" value="DUF1685"/>
    <property type="match status" value="1"/>
</dbReference>
<dbReference type="EMBL" id="CM002871">
    <property type="protein sequence ID" value="KFK37882.1"/>
    <property type="molecule type" value="Genomic_DNA"/>
</dbReference>
<dbReference type="OrthoDB" id="1912729at2759"/>
<dbReference type="PANTHER" id="PTHR31865:SF24">
    <property type="entry name" value="GENOME ASSEMBLY, CHROMOSOME: A03"/>
    <property type="match status" value="1"/>
</dbReference>
<accession>A0A087H6Y0</accession>
<dbReference type="InterPro" id="IPR012881">
    <property type="entry name" value="DUF1685"/>
</dbReference>
<dbReference type="PANTHER" id="PTHR31865">
    <property type="entry name" value="OSJNBA0071G03.3 PROTEIN"/>
    <property type="match status" value="1"/>
</dbReference>
<feature type="compositionally biased region" description="Polar residues" evidence="1">
    <location>
        <begin position="20"/>
        <end position="30"/>
    </location>
</feature>
<organism evidence="2 3">
    <name type="scientific">Arabis alpina</name>
    <name type="common">Alpine rock-cress</name>
    <dbReference type="NCBI Taxonomy" id="50452"/>
    <lineage>
        <taxon>Eukaryota</taxon>
        <taxon>Viridiplantae</taxon>
        <taxon>Streptophyta</taxon>
        <taxon>Embryophyta</taxon>
        <taxon>Tracheophyta</taxon>
        <taxon>Spermatophyta</taxon>
        <taxon>Magnoliopsida</taxon>
        <taxon>eudicotyledons</taxon>
        <taxon>Gunneridae</taxon>
        <taxon>Pentapetalae</taxon>
        <taxon>rosids</taxon>
        <taxon>malvids</taxon>
        <taxon>Brassicales</taxon>
        <taxon>Brassicaceae</taxon>
        <taxon>Arabideae</taxon>
        <taxon>Arabis</taxon>
    </lineage>
</organism>
<dbReference type="Gramene" id="KFK37882">
    <property type="protein sequence ID" value="KFK37882"/>
    <property type="gene ID" value="AALP_AA3G041600"/>
</dbReference>
<sequence length="192" mass="21560">MVRRREGLTLPILTPALPQIRTTTPTTPVASQKPKQRLSKQLSMRETPRDVAWERRRRQMIVIQEKKLLHKGVSDNLSEHTKLTDEDLNELKGSIELGFGFNEEAGQKLCNTLPALDLYFAVHRQMSPLPSPSSSRSSSASASTFSYSIPCSPKKTDSDSLKILCPGDDPQQVKQRLRHWAQAVACSVMQSY</sequence>
<keyword evidence="3" id="KW-1185">Reference proteome</keyword>
<dbReference type="Proteomes" id="UP000029120">
    <property type="component" value="Chromosome 3"/>
</dbReference>
<dbReference type="eggNOG" id="KOG4197">
    <property type="taxonomic scope" value="Eukaryota"/>
</dbReference>
<dbReference type="OMA" id="SGGQNLC"/>
<evidence type="ECO:0000313" key="2">
    <source>
        <dbReference type="EMBL" id="KFK37882.1"/>
    </source>
</evidence>
<dbReference type="AlphaFoldDB" id="A0A087H6Y0"/>